<dbReference type="Proteomes" id="UP000053317">
    <property type="component" value="Unassembled WGS sequence"/>
</dbReference>
<proteinExistence type="predicted"/>
<reference evidence="2 3" key="2">
    <citation type="submission" date="2015-05" db="EMBL/GenBank/DDBJ databases">
        <authorList>
            <person name="Morales-Cruz A."/>
            <person name="Amrine K.C."/>
            <person name="Cantu D."/>
        </authorList>
    </citation>
    <scope>NUCLEOTIDE SEQUENCE [LARGE SCALE GENOMIC DNA]</scope>
    <source>
        <strain evidence="2">UCRPC4</strain>
    </source>
</reference>
<name>A0A0G2HJ78_PHACM</name>
<dbReference type="AlphaFoldDB" id="A0A0G2HJ78"/>
<feature type="region of interest" description="Disordered" evidence="1">
    <location>
        <begin position="1"/>
        <end position="43"/>
    </location>
</feature>
<dbReference type="EMBL" id="LCWF01000013">
    <property type="protein sequence ID" value="KKY28405.1"/>
    <property type="molecule type" value="Genomic_DNA"/>
</dbReference>
<feature type="compositionally biased region" description="Basic and acidic residues" evidence="1">
    <location>
        <begin position="181"/>
        <end position="193"/>
    </location>
</feature>
<evidence type="ECO:0000313" key="3">
    <source>
        <dbReference type="Proteomes" id="UP000053317"/>
    </source>
</evidence>
<feature type="region of interest" description="Disordered" evidence="1">
    <location>
        <begin position="74"/>
        <end position="229"/>
    </location>
</feature>
<reference evidence="2 3" key="1">
    <citation type="submission" date="2015-05" db="EMBL/GenBank/DDBJ databases">
        <title>Distinctive expansion of gene families associated with plant cell wall degradation and secondary metabolism in the genomes of grapevine trunk pathogens.</title>
        <authorList>
            <person name="Lawrence D.P."/>
            <person name="Travadon R."/>
            <person name="Rolshausen P.E."/>
            <person name="Baumgartner K."/>
        </authorList>
    </citation>
    <scope>NUCLEOTIDE SEQUENCE [LARGE SCALE GENOMIC DNA]</scope>
    <source>
        <strain evidence="2">UCRPC4</strain>
    </source>
</reference>
<protein>
    <submittedName>
        <fullName evidence="2">Uncharacterized protein</fullName>
    </submittedName>
</protein>
<gene>
    <name evidence="2" type="ORF">UCRPC4_g00572</name>
</gene>
<accession>A0A0G2HJ78</accession>
<feature type="compositionally biased region" description="Polar residues" evidence="1">
    <location>
        <begin position="123"/>
        <end position="137"/>
    </location>
</feature>
<feature type="compositionally biased region" description="Low complexity" evidence="1">
    <location>
        <begin position="1"/>
        <end position="18"/>
    </location>
</feature>
<organism evidence="2 3">
    <name type="scientific">Phaeomoniella chlamydospora</name>
    <name type="common">Phaeoacremonium chlamydosporum</name>
    <dbReference type="NCBI Taxonomy" id="158046"/>
    <lineage>
        <taxon>Eukaryota</taxon>
        <taxon>Fungi</taxon>
        <taxon>Dikarya</taxon>
        <taxon>Ascomycota</taxon>
        <taxon>Pezizomycotina</taxon>
        <taxon>Eurotiomycetes</taxon>
        <taxon>Chaetothyriomycetidae</taxon>
        <taxon>Phaeomoniellales</taxon>
        <taxon>Phaeomoniellaceae</taxon>
        <taxon>Phaeomoniella</taxon>
    </lineage>
</organism>
<keyword evidence="3" id="KW-1185">Reference proteome</keyword>
<comment type="caution">
    <text evidence="2">The sequence shown here is derived from an EMBL/GenBank/DDBJ whole genome shotgun (WGS) entry which is preliminary data.</text>
</comment>
<evidence type="ECO:0000313" key="2">
    <source>
        <dbReference type="EMBL" id="KKY28405.1"/>
    </source>
</evidence>
<sequence>MQRAAASTPSSITSTPNTPGGGDHHASKRRRTGDYLPTTPSTPELQAISAAVAAEEQARNHALARHGNVTGETQWVLNIPGVPQNNPDNNESSATSASDISDSEFGSDAETTTSPPPLIGRQTFGSFTRKPSPSPTRTKPDLDSEASDSGSATGSSEGEDEETNYYSTDRTKTTNKKFNKKERQYQRGKDVHSMKGGRAGAISGNRQSGGGHRDVRSLSGGGISGANVNGKAKEYGKAFNSFGQGKRKR</sequence>
<evidence type="ECO:0000256" key="1">
    <source>
        <dbReference type="SAM" id="MobiDB-lite"/>
    </source>
</evidence>
<feature type="compositionally biased region" description="Polar residues" evidence="1">
    <location>
        <begin position="147"/>
        <end position="156"/>
    </location>
</feature>